<feature type="region of interest" description="Disordered" evidence="1">
    <location>
        <begin position="53"/>
        <end position="82"/>
    </location>
</feature>
<proteinExistence type="predicted"/>
<dbReference type="EMBL" id="JACTNZ010000009">
    <property type="protein sequence ID" value="KAG5532633.1"/>
    <property type="molecule type" value="Genomic_DNA"/>
</dbReference>
<name>A0AAV6IYH7_9ERIC</name>
<dbReference type="AlphaFoldDB" id="A0AAV6IYH7"/>
<protein>
    <submittedName>
        <fullName evidence="2">Uncharacterized protein</fullName>
    </submittedName>
</protein>
<evidence type="ECO:0000313" key="3">
    <source>
        <dbReference type="Proteomes" id="UP000823749"/>
    </source>
</evidence>
<gene>
    <name evidence="2" type="ORF">RHGRI_027058</name>
</gene>
<accession>A0AAV6IYH7</accession>
<organism evidence="2 3">
    <name type="scientific">Rhododendron griersonianum</name>
    <dbReference type="NCBI Taxonomy" id="479676"/>
    <lineage>
        <taxon>Eukaryota</taxon>
        <taxon>Viridiplantae</taxon>
        <taxon>Streptophyta</taxon>
        <taxon>Embryophyta</taxon>
        <taxon>Tracheophyta</taxon>
        <taxon>Spermatophyta</taxon>
        <taxon>Magnoliopsida</taxon>
        <taxon>eudicotyledons</taxon>
        <taxon>Gunneridae</taxon>
        <taxon>Pentapetalae</taxon>
        <taxon>asterids</taxon>
        <taxon>Ericales</taxon>
        <taxon>Ericaceae</taxon>
        <taxon>Ericoideae</taxon>
        <taxon>Rhodoreae</taxon>
        <taxon>Rhododendron</taxon>
    </lineage>
</organism>
<dbReference type="Proteomes" id="UP000823749">
    <property type="component" value="Chromosome 9"/>
</dbReference>
<evidence type="ECO:0000313" key="2">
    <source>
        <dbReference type="EMBL" id="KAG5532633.1"/>
    </source>
</evidence>
<reference evidence="2" key="1">
    <citation type="submission" date="2020-08" db="EMBL/GenBank/DDBJ databases">
        <title>Plant Genome Project.</title>
        <authorList>
            <person name="Zhang R.-G."/>
        </authorList>
    </citation>
    <scope>NUCLEOTIDE SEQUENCE</scope>
    <source>
        <strain evidence="2">WSP0</strain>
        <tissue evidence="2">Leaf</tissue>
    </source>
</reference>
<keyword evidence="3" id="KW-1185">Reference proteome</keyword>
<comment type="caution">
    <text evidence="2">The sequence shown here is derived from an EMBL/GenBank/DDBJ whole genome shotgun (WGS) entry which is preliminary data.</text>
</comment>
<sequence length="82" mass="9557">MSFDHGLSSSDLQIYGVRTNFTCTVAKEGDGKPVKERWWPAKRGGAEEWWRSRKEARKRRPCSEEGERGRKQKQGIKSCERE</sequence>
<evidence type="ECO:0000256" key="1">
    <source>
        <dbReference type="SAM" id="MobiDB-lite"/>
    </source>
</evidence>